<dbReference type="InterPro" id="IPR027417">
    <property type="entry name" value="P-loop_NTPase"/>
</dbReference>
<evidence type="ECO:0000313" key="9">
    <source>
        <dbReference type="Proteomes" id="UP001370348"/>
    </source>
</evidence>
<reference evidence="8 9" key="1">
    <citation type="submission" date="2021-12" db="EMBL/GenBank/DDBJ databases">
        <title>Discovery of the Pendulisporaceae a myxobacterial family with distinct sporulation behavior and unique specialized metabolism.</title>
        <authorList>
            <person name="Garcia R."/>
            <person name="Popoff A."/>
            <person name="Bader C.D."/>
            <person name="Loehr J."/>
            <person name="Walesch S."/>
            <person name="Walt C."/>
            <person name="Boldt J."/>
            <person name="Bunk B."/>
            <person name="Haeckl F.J.F.P.J."/>
            <person name="Gunesch A.P."/>
            <person name="Birkelbach J."/>
            <person name="Nuebel U."/>
            <person name="Pietschmann T."/>
            <person name="Bach T."/>
            <person name="Mueller R."/>
        </authorList>
    </citation>
    <scope>NUCLEOTIDE SEQUENCE [LARGE SCALE GENOMIC DNA]</scope>
    <source>
        <strain evidence="8 9">MSr11954</strain>
    </source>
</reference>
<dbReference type="Pfam" id="PF00004">
    <property type="entry name" value="AAA"/>
    <property type="match status" value="1"/>
</dbReference>
<dbReference type="InterPro" id="IPR032423">
    <property type="entry name" value="AAA_assoc_2"/>
</dbReference>
<dbReference type="InterPro" id="IPR003959">
    <property type="entry name" value="ATPase_AAA_core"/>
</dbReference>
<dbReference type="SUPFAM" id="SSF48019">
    <property type="entry name" value="post-AAA+ oligomerization domain-like"/>
    <property type="match status" value="1"/>
</dbReference>
<comment type="similarity">
    <text evidence="2">Belongs to the AAA ATPase family. RarA/MGS1/WRNIP1 subfamily.</text>
</comment>
<dbReference type="Proteomes" id="UP001370348">
    <property type="component" value="Chromosome"/>
</dbReference>
<evidence type="ECO:0000256" key="2">
    <source>
        <dbReference type="ARBA" id="ARBA00008959"/>
    </source>
</evidence>
<dbReference type="Pfam" id="PF12002">
    <property type="entry name" value="MgsA_C"/>
    <property type="match status" value="1"/>
</dbReference>
<dbReference type="Gene3D" id="1.10.8.60">
    <property type="match status" value="1"/>
</dbReference>
<dbReference type="Pfam" id="PF16193">
    <property type="entry name" value="AAA_assoc_2"/>
    <property type="match status" value="1"/>
</dbReference>
<feature type="domain" description="AAA+ ATPase" evidence="7">
    <location>
        <begin position="69"/>
        <end position="186"/>
    </location>
</feature>
<dbReference type="PANTHER" id="PTHR13779">
    <property type="entry name" value="WERNER HELICASE-INTERACTING PROTEIN 1 FAMILY MEMBER"/>
    <property type="match status" value="1"/>
</dbReference>
<dbReference type="InterPro" id="IPR051314">
    <property type="entry name" value="AAA_ATPase_RarA/MGS1/WRNIP1"/>
</dbReference>
<dbReference type="RefSeq" id="WP_394825838.1">
    <property type="nucleotide sequence ID" value="NZ_CP089984.1"/>
</dbReference>
<accession>A0ABZ2LZ40</accession>
<sequence>MASRARGSGSSMGTGGETLFGAAARKDPATSGYVPLAERMRPHTLEELVGQAHLFGPNKLLSRAIAGDRLPSMILWGPPGVGKTTLGRIVAERTKAVFVLFSAVLGSLPELRQIVAEAKERLDYHGKRTIVFVDEIHRFNKAQQDAFLPHVEAGTITIIGATTENPSFAVNAALLSRCKVFRLEPLGENELTLLLQRALSDETRGLGKLRLRATADALTAIARLSRGDARRALTTLETTAEYLTTTATGESEDGRELTAEAVTAGQSHDPLLYDKSGEEHYNVVSAFIKSMRGSDPDAAVYWMMRMLEAGDDPLFILRRMIIFASEDVGNADPRAMLIVQAADSAFRRIGMPEGLYPLTHAATYLAATAKSNSIGKAWQRARALIEQHGALPVPKKLRNAVTSLMKKEGYGEGYKYAHDFDEGVVPGETYLPDQLAGEILYEPSAHGEEARIRTRLETLRAARDKRDDEEKE</sequence>
<evidence type="ECO:0000256" key="4">
    <source>
        <dbReference type="ARBA" id="ARBA00022741"/>
    </source>
</evidence>
<evidence type="ECO:0000256" key="6">
    <source>
        <dbReference type="SAM" id="MobiDB-lite"/>
    </source>
</evidence>
<keyword evidence="9" id="KW-1185">Reference proteome</keyword>
<evidence type="ECO:0000259" key="7">
    <source>
        <dbReference type="SMART" id="SM00382"/>
    </source>
</evidence>
<name>A0ABZ2LZ40_9BACT</name>
<comment type="function">
    <text evidence="1">DNA-dependent ATPase that plays important roles in cellular responses to stalled DNA replication processes.</text>
</comment>
<dbReference type="CDD" id="cd18139">
    <property type="entry name" value="HLD_clamp_RarA"/>
    <property type="match status" value="1"/>
</dbReference>
<dbReference type="InterPro" id="IPR008921">
    <property type="entry name" value="DNA_pol3_clamp-load_cplx_C"/>
</dbReference>
<dbReference type="Gene3D" id="1.10.3710.10">
    <property type="entry name" value="DNA polymerase III clamp loader subunits, C-terminal domain"/>
    <property type="match status" value="1"/>
</dbReference>
<evidence type="ECO:0000313" key="8">
    <source>
        <dbReference type="EMBL" id="WXB16209.1"/>
    </source>
</evidence>
<dbReference type="SMART" id="SM00382">
    <property type="entry name" value="AAA"/>
    <property type="match status" value="1"/>
</dbReference>
<protein>
    <recommendedName>
        <fullName evidence="3">Replication-associated recombination protein A</fullName>
    </recommendedName>
</protein>
<dbReference type="Gene3D" id="1.20.272.10">
    <property type="match status" value="1"/>
</dbReference>
<dbReference type="CDD" id="cd00009">
    <property type="entry name" value="AAA"/>
    <property type="match status" value="1"/>
</dbReference>
<feature type="region of interest" description="Disordered" evidence="6">
    <location>
        <begin position="1"/>
        <end position="21"/>
    </location>
</feature>
<organism evidence="8 9">
    <name type="scientific">Pendulispora albinea</name>
    <dbReference type="NCBI Taxonomy" id="2741071"/>
    <lineage>
        <taxon>Bacteria</taxon>
        <taxon>Pseudomonadati</taxon>
        <taxon>Myxococcota</taxon>
        <taxon>Myxococcia</taxon>
        <taxon>Myxococcales</taxon>
        <taxon>Sorangiineae</taxon>
        <taxon>Pendulisporaceae</taxon>
        <taxon>Pendulispora</taxon>
    </lineage>
</organism>
<dbReference type="SUPFAM" id="SSF52540">
    <property type="entry name" value="P-loop containing nucleoside triphosphate hydrolases"/>
    <property type="match status" value="1"/>
</dbReference>
<evidence type="ECO:0000256" key="1">
    <source>
        <dbReference type="ARBA" id="ARBA00002393"/>
    </source>
</evidence>
<evidence type="ECO:0000256" key="5">
    <source>
        <dbReference type="ARBA" id="ARBA00022840"/>
    </source>
</evidence>
<dbReference type="EMBL" id="CP089984">
    <property type="protein sequence ID" value="WXB16209.1"/>
    <property type="molecule type" value="Genomic_DNA"/>
</dbReference>
<keyword evidence="4" id="KW-0547">Nucleotide-binding</keyword>
<keyword evidence="5" id="KW-0067">ATP-binding</keyword>
<evidence type="ECO:0000256" key="3">
    <source>
        <dbReference type="ARBA" id="ARBA00020776"/>
    </source>
</evidence>
<dbReference type="InterPro" id="IPR021886">
    <property type="entry name" value="MgsA_C"/>
</dbReference>
<dbReference type="InterPro" id="IPR003593">
    <property type="entry name" value="AAA+_ATPase"/>
</dbReference>
<gene>
    <name evidence="8" type="ORF">LZC94_02790</name>
</gene>
<proteinExistence type="inferred from homology"/>
<dbReference type="PANTHER" id="PTHR13779:SF7">
    <property type="entry name" value="ATPASE WRNIP1"/>
    <property type="match status" value="1"/>
</dbReference>
<dbReference type="Gene3D" id="3.40.50.300">
    <property type="entry name" value="P-loop containing nucleotide triphosphate hydrolases"/>
    <property type="match status" value="1"/>
</dbReference>